<proteinExistence type="predicted"/>
<keyword evidence="2" id="KW-1185">Reference proteome</keyword>
<dbReference type="Proteomes" id="UP000731519">
    <property type="component" value="Unassembled WGS sequence"/>
</dbReference>
<protein>
    <recommendedName>
        <fullName evidence="3">Coenzyme PQQ synthesis protein D (PqqD)</fullName>
    </recommendedName>
</protein>
<dbReference type="InterPro" id="IPR041881">
    <property type="entry name" value="PqqD_sf"/>
</dbReference>
<evidence type="ECO:0000313" key="1">
    <source>
        <dbReference type="EMBL" id="KAF0646178.1"/>
    </source>
</evidence>
<dbReference type="EMBL" id="ASYR01000063">
    <property type="protein sequence ID" value="KAF0646178.1"/>
    <property type="molecule type" value="Genomic_DNA"/>
</dbReference>
<dbReference type="Gene3D" id="1.10.10.1150">
    <property type="entry name" value="Coenzyme PQQ synthesis protein D (PqqD)"/>
    <property type="match status" value="1"/>
</dbReference>
<sequence>MADRPRPKRPGRSAGGSVLTPAPGVHYAITLDGTAVLDTMAGKWLMLDASAAMVWRAAVTTGSVAGLADRIAIPAGLDPAAVRDAVHDCVASLLERGVLVDTARPPAPRRRWWRR</sequence>
<organism evidence="1 2">
    <name type="scientific">Streptomyces fradiae ATCC 10745 = DSM 40063</name>
    <dbReference type="NCBI Taxonomy" id="1319510"/>
    <lineage>
        <taxon>Bacteria</taxon>
        <taxon>Bacillati</taxon>
        <taxon>Actinomycetota</taxon>
        <taxon>Actinomycetes</taxon>
        <taxon>Kitasatosporales</taxon>
        <taxon>Streptomycetaceae</taxon>
        <taxon>Streptomyces</taxon>
    </lineage>
</organism>
<accession>A0ABQ6XK67</accession>
<dbReference type="InterPro" id="IPR008792">
    <property type="entry name" value="PQQD"/>
</dbReference>
<reference evidence="1 2" key="1">
    <citation type="submission" date="2013-05" db="EMBL/GenBank/DDBJ databases">
        <title>Genome Sequence of Streptomyces fradiae.</title>
        <authorList>
            <person name="Kirby R."/>
        </authorList>
    </citation>
    <scope>NUCLEOTIDE SEQUENCE [LARGE SCALE GENOMIC DNA]</scope>
    <source>
        <strain evidence="1 2">ATCC 10745</strain>
    </source>
</reference>
<evidence type="ECO:0008006" key="3">
    <source>
        <dbReference type="Google" id="ProtNLM"/>
    </source>
</evidence>
<name>A0ABQ6XK67_STRFR</name>
<gene>
    <name evidence="1" type="ORF">K701_30055</name>
</gene>
<dbReference type="Pfam" id="PF05402">
    <property type="entry name" value="PqqD"/>
    <property type="match status" value="1"/>
</dbReference>
<evidence type="ECO:0000313" key="2">
    <source>
        <dbReference type="Proteomes" id="UP000731519"/>
    </source>
</evidence>
<comment type="caution">
    <text evidence="1">The sequence shown here is derived from an EMBL/GenBank/DDBJ whole genome shotgun (WGS) entry which is preliminary data.</text>
</comment>